<comment type="caution">
    <text evidence="7">The sequence shown here is derived from an EMBL/GenBank/DDBJ whole genome shotgun (WGS) entry which is preliminary data.</text>
</comment>
<evidence type="ECO:0000256" key="4">
    <source>
        <dbReference type="ARBA" id="ARBA00023242"/>
    </source>
</evidence>
<sequence>MSALSSICEYRSDSEDSDCELDTNRFKRVRLPPPNLSKVPVVPLSEHKDDPELHFGRMRSFPHVRGNWATFVFVQYLNVSSIHDLLDKLEEKVVLKTGSCHRCDNFHISLSKTVVLKYHLISAFSASLQEQLKSIESFELGFVGLKVYCNEENSRTFISLTLDPFTEKYLLAITRKVDQVLEDFKLPTFYEDPSLHMSVLWVHGNKKSELNSIIESMYDTFIEESVKSLKTILVESIHCKVGNKLFQYLLS</sequence>
<dbReference type="PANTHER" id="PTHR13522:SF3">
    <property type="entry name" value="U6 SNRNA PHOSPHODIESTERASE 1"/>
    <property type="match status" value="1"/>
</dbReference>
<keyword evidence="4 6" id="KW-0539">Nucleus</keyword>
<dbReference type="Proteomes" id="UP000494256">
    <property type="component" value="Unassembled WGS sequence"/>
</dbReference>
<dbReference type="GO" id="GO:0005634">
    <property type="term" value="C:nucleus"/>
    <property type="evidence" value="ECO:0007669"/>
    <property type="project" value="UniProtKB-SubCell"/>
</dbReference>
<keyword evidence="2 6" id="KW-0378">Hydrolase</keyword>
<comment type="similarity">
    <text evidence="6">Belongs to the 2H phosphoesterase superfamily. USB1 family.</text>
</comment>
<dbReference type="GO" id="GO:1990838">
    <property type="term" value="F:poly(U)-specific exoribonuclease activity, producing 3' uridine cyclic phosphate ends"/>
    <property type="evidence" value="ECO:0007669"/>
    <property type="project" value="UniProtKB-UniRule"/>
</dbReference>
<evidence type="ECO:0000256" key="3">
    <source>
        <dbReference type="ARBA" id="ARBA00023239"/>
    </source>
</evidence>
<reference evidence="7 8" key="1">
    <citation type="submission" date="2020-04" db="EMBL/GenBank/DDBJ databases">
        <authorList>
            <person name="Wallbank WR R."/>
            <person name="Pardo Diaz C."/>
            <person name="Kozak K."/>
            <person name="Martin S."/>
            <person name="Jiggins C."/>
            <person name="Moest M."/>
            <person name="Warren A I."/>
            <person name="Byers J.R.P. K."/>
            <person name="Montejo-Kovacevich G."/>
            <person name="Yen C E."/>
        </authorList>
    </citation>
    <scope>NUCLEOTIDE SEQUENCE [LARGE SCALE GENOMIC DNA]</scope>
</reference>
<proteinExistence type="inferred from homology"/>
<keyword evidence="1 6" id="KW-0540">Nuclease</keyword>
<dbReference type="GO" id="GO:0034477">
    <property type="term" value="P:U6 snRNA 3'-end processing"/>
    <property type="evidence" value="ECO:0007669"/>
    <property type="project" value="UniProtKB-UniRule"/>
</dbReference>
<evidence type="ECO:0000256" key="5">
    <source>
        <dbReference type="ARBA" id="ARBA00029300"/>
    </source>
</evidence>
<evidence type="ECO:0000256" key="1">
    <source>
        <dbReference type="ARBA" id="ARBA00022722"/>
    </source>
</evidence>
<dbReference type="Pfam" id="PF09749">
    <property type="entry name" value="HVSL"/>
    <property type="match status" value="1"/>
</dbReference>
<dbReference type="GO" id="GO:0016829">
    <property type="term" value="F:lyase activity"/>
    <property type="evidence" value="ECO:0007669"/>
    <property type="project" value="UniProtKB-KW"/>
</dbReference>
<evidence type="ECO:0000256" key="6">
    <source>
        <dbReference type="HAMAP-Rule" id="MF_03040"/>
    </source>
</evidence>
<evidence type="ECO:0000313" key="7">
    <source>
        <dbReference type="EMBL" id="CAB3259917.1"/>
    </source>
</evidence>
<dbReference type="EMBL" id="CADEBD010000745">
    <property type="protein sequence ID" value="CAB3259917.1"/>
    <property type="molecule type" value="Genomic_DNA"/>
</dbReference>
<name>A0A8S1BIQ0_ARCPL</name>
<dbReference type="HAMAP" id="MF_03040">
    <property type="entry name" value="USB1"/>
    <property type="match status" value="1"/>
</dbReference>
<dbReference type="Gene3D" id="3.90.1140.10">
    <property type="entry name" value="Cyclic phosphodiesterase"/>
    <property type="match status" value="1"/>
</dbReference>
<feature type="active site" description="Proton donor/acceptor" evidence="6">
    <location>
        <position position="107"/>
    </location>
</feature>
<comment type="function">
    <text evidence="6">Phosphodiesterase responsible for the U6 snRNA 3' end processing. Acts as an exoribonuclease (RNase) responsible for trimming the poly(U) tract of the last nucleotides in the pre-U6 snRNA molecule, leading to the formation of mature U6 snRNA.</text>
</comment>
<keyword evidence="3" id="KW-0456">Lyase</keyword>
<gene>
    <name evidence="7" type="ORF">APLA_LOCUS16840</name>
</gene>
<protein>
    <recommendedName>
        <fullName evidence="6">U6 snRNA phosphodiesterase</fullName>
        <ecNumber evidence="6">3.1.4.-</ecNumber>
    </recommendedName>
</protein>
<dbReference type="EC" id="3.1.4.-" evidence="6"/>
<dbReference type="PANTHER" id="PTHR13522">
    <property type="entry name" value="U6 SNRNA PHOSPHODIESTERASE 1"/>
    <property type="match status" value="1"/>
</dbReference>
<comment type="catalytic activity">
    <reaction evidence="5">
        <text>a 3'-end uridylyl-uridine-RNA = a 3'-end 2',3'-cyclophospho-uridine-RNA + uridine</text>
        <dbReference type="Rhea" id="RHEA:46052"/>
        <dbReference type="Rhea" id="RHEA-COMP:17384"/>
        <dbReference type="Rhea" id="RHEA-COMP:17385"/>
        <dbReference type="ChEBI" id="CHEBI:16704"/>
        <dbReference type="ChEBI" id="CHEBI:85643"/>
        <dbReference type="ChEBI" id="CHEBI:85644"/>
    </reaction>
    <physiologicalReaction direction="left-to-right" evidence="5">
        <dbReference type="Rhea" id="RHEA:46053"/>
    </physiologicalReaction>
</comment>
<feature type="active site" description="Proton donor/acceptor" evidence="6">
    <location>
        <position position="196"/>
    </location>
</feature>
<evidence type="ECO:0000256" key="2">
    <source>
        <dbReference type="ARBA" id="ARBA00022801"/>
    </source>
</evidence>
<comment type="subcellular location">
    <subcellularLocation>
        <location evidence="6">Nucleus</location>
    </subcellularLocation>
</comment>
<dbReference type="AlphaFoldDB" id="A0A8S1BIQ0"/>
<evidence type="ECO:0000313" key="8">
    <source>
        <dbReference type="Proteomes" id="UP000494256"/>
    </source>
</evidence>
<dbReference type="InterPro" id="IPR027521">
    <property type="entry name" value="Usb1"/>
</dbReference>
<organism evidence="7 8">
    <name type="scientific">Arctia plantaginis</name>
    <name type="common">Wood tiger moth</name>
    <name type="synonym">Phalaena plantaginis</name>
    <dbReference type="NCBI Taxonomy" id="874455"/>
    <lineage>
        <taxon>Eukaryota</taxon>
        <taxon>Metazoa</taxon>
        <taxon>Ecdysozoa</taxon>
        <taxon>Arthropoda</taxon>
        <taxon>Hexapoda</taxon>
        <taxon>Insecta</taxon>
        <taxon>Pterygota</taxon>
        <taxon>Neoptera</taxon>
        <taxon>Endopterygota</taxon>
        <taxon>Lepidoptera</taxon>
        <taxon>Glossata</taxon>
        <taxon>Ditrysia</taxon>
        <taxon>Noctuoidea</taxon>
        <taxon>Erebidae</taxon>
        <taxon>Arctiinae</taxon>
        <taxon>Arctia</taxon>
    </lineage>
</organism>
<accession>A0A8S1BIQ0</accession>